<evidence type="ECO:0000313" key="4">
    <source>
        <dbReference type="EMBL" id="KAF4414601.1"/>
    </source>
</evidence>
<dbReference type="AlphaFoldDB" id="A0A8H4JAG9"/>
<evidence type="ECO:0008006" key="6">
    <source>
        <dbReference type="Google" id="ProtNLM"/>
    </source>
</evidence>
<proteinExistence type="predicted"/>
<keyword evidence="3" id="KW-0732">Signal</keyword>
<dbReference type="Proteomes" id="UP000536711">
    <property type="component" value="Unassembled WGS sequence"/>
</dbReference>
<dbReference type="OrthoDB" id="5403707at2759"/>
<evidence type="ECO:0000256" key="1">
    <source>
        <dbReference type="SAM" id="Coils"/>
    </source>
</evidence>
<organism evidence="4 5">
    <name type="scientific">Fusarium acutatum</name>
    <dbReference type="NCBI Taxonomy" id="78861"/>
    <lineage>
        <taxon>Eukaryota</taxon>
        <taxon>Fungi</taxon>
        <taxon>Dikarya</taxon>
        <taxon>Ascomycota</taxon>
        <taxon>Pezizomycotina</taxon>
        <taxon>Sordariomycetes</taxon>
        <taxon>Hypocreomycetidae</taxon>
        <taxon>Hypocreales</taxon>
        <taxon>Nectriaceae</taxon>
        <taxon>Fusarium</taxon>
        <taxon>Fusarium fujikuroi species complex</taxon>
    </lineage>
</organism>
<evidence type="ECO:0000256" key="2">
    <source>
        <dbReference type="SAM" id="MobiDB-lite"/>
    </source>
</evidence>
<keyword evidence="5" id="KW-1185">Reference proteome</keyword>
<comment type="caution">
    <text evidence="4">The sequence shown here is derived from an EMBL/GenBank/DDBJ whole genome shotgun (WGS) entry which is preliminary data.</text>
</comment>
<keyword evidence="1" id="KW-0175">Coiled coil</keyword>
<name>A0A8H4JAG9_9HYPO</name>
<protein>
    <recommendedName>
        <fullName evidence="6">Apple domain-containing protein</fullName>
    </recommendedName>
</protein>
<reference evidence="4 5" key="1">
    <citation type="submission" date="2020-01" db="EMBL/GenBank/DDBJ databases">
        <title>Identification and distribution of gene clusters putatively required for synthesis of sphingolipid metabolism inhibitors in phylogenetically diverse species of the filamentous fungus Fusarium.</title>
        <authorList>
            <person name="Kim H.-S."/>
            <person name="Busman M."/>
            <person name="Brown D.W."/>
            <person name="Divon H."/>
            <person name="Uhlig S."/>
            <person name="Proctor R.H."/>
        </authorList>
    </citation>
    <scope>NUCLEOTIDE SEQUENCE [LARGE SCALE GENOMIC DNA]</scope>
    <source>
        <strain evidence="4 5">NRRL 13308</strain>
    </source>
</reference>
<feature type="compositionally biased region" description="Pro residues" evidence="2">
    <location>
        <begin position="136"/>
        <end position="149"/>
    </location>
</feature>
<feature type="chain" id="PRO_5034260206" description="Apple domain-containing protein" evidence="3">
    <location>
        <begin position="21"/>
        <end position="229"/>
    </location>
</feature>
<evidence type="ECO:0000256" key="3">
    <source>
        <dbReference type="SAM" id="SignalP"/>
    </source>
</evidence>
<feature type="region of interest" description="Disordered" evidence="2">
    <location>
        <begin position="132"/>
        <end position="153"/>
    </location>
</feature>
<accession>A0A8H4JAG9</accession>
<feature type="coiled-coil region" evidence="1">
    <location>
        <begin position="104"/>
        <end position="131"/>
    </location>
</feature>
<dbReference type="EMBL" id="JAADJF010000824">
    <property type="protein sequence ID" value="KAF4414601.1"/>
    <property type="molecule type" value="Genomic_DNA"/>
</dbReference>
<evidence type="ECO:0000313" key="5">
    <source>
        <dbReference type="Proteomes" id="UP000536711"/>
    </source>
</evidence>
<sequence>MKTSVLYAWASVIFLGLANGQEPCVEGKRVPISPGYTVEWRCNKFRRGPMHSNIQSHEDCATKCQVANLEVCTYHAASKKCLVGDPNGGEGISPGATYMARVPEETCEEERDGLRRRVDELENQLDTCRANCRTPSPSPAPAPAPPPTQGSPRCGINMAATGQYRNIFNVNIGACMLACHSDPRCLSYSSSVPNSPSICSLYDKESENLQFQSVSATFPQILHYDKRCR</sequence>
<gene>
    <name evidence="4" type="ORF">FACUT_14139</name>
</gene>
<feature type="signal peptide" evidence="3">
    <location>
        <begin position="1"/>
        <end position="20"/>
    </location>
</feature>